<feature type="signal peptide" evidence="5">
    <location>
        <begin position="1"/>
        <end position="39"/>
    </location>
</feature>
<dbReference type="Pfam" id="PF01510">
    <property type="entry name" value="Amidase_2"/>
    <property type="match status" value="1"/>
</dbReference>
<organism evidence="7 8">
    <name type="scientific">Streptomyces tremellae</name>
    <dbReference type="NCBI Taxonomy" id="1124239"/>
    <lineage>
        <taxon>Bacteria</taxon>
        <taxon>Bacillati</taxon>
        <taxon>Actinomycetota</taxon>
        <taxon>Actinomycetes</taxon>
        <taxon>Kitasatosporales</taxon>
        <taxon>Streptomycetaceae</taxon>
        <taxon>Streptomyces</taxon>
    </lineage>
</organism>
<dbReference type="CDD" id="cd06583">
    <property type="entry name" value="PGRP"/>
    <property type="match status" value="1"/>
</dbReference>
<proteinExistence type="predicted"/>
<feature type="domain" description="N-acetylmuramoyl-L-alanine amidase" evidence="6">
    <location>
        <begin position="259"/>
        <end position="397"/>
    </location>
</feature>
<dbReference type="EMBL" id="BAABEP010000041">
    <property type="protein sequence ID" value="GAA3746080.1"/>
    <property type="molecule type" value="Genomic_DNA"/>
</dbReference>
<evidence type="ECO:0000313" key="8">
    <source>
        <dbReference type="Proteomes" id="UP001499884"/>
    </source>
</evidence>
<dbReference type="Gene3D" id="3.40.80.10">
    <property type="entry name" value="Peptidoglycan recognition protein-like"/>
    <property type="match status" value="1"/>
</dbReference>
<keyword evidence="4" id="KW-0961">Cell wall biogenesis/degradation</keyword>
<evidence type="ECO:0000256" key="1">
    <source>
        <dbReference type="ARBA" id="ARBA00001561"/>
    </source>
</evidence>
<dbReference type="InterPro" id="IPR023346">
    <property type="entry name" value="Lysozyme-like_dom_sf"/>
</dbReference>
<dbReference type="InterPro" id="IPR002502">
    <property type="entry name" value="Amidase_domain"/>
</dbReference>
<keyword evidence="3" id="KW-0378">Hydrolase</keyword>
<feature type="chain" id="PRO_5045670451" description="N-acetylmuramoyl-L-alanine amidase" evidence="5">
    <location>
        <begin position="40"/>
        <end position="636"/>
    </location>
</feature>
<dbReference type="Proteomes" id="UP001499884">
    <property type="component" value="Unassembled WGS sequence"/>
</dbReference>
<protein>
    <recommendedName>
        <fullName evidence="2">N-acetylmuramoyl-L-alanine amidase</fullName>
        <ecNumber evidence="2">3.5.1.28</ecNumber>
    </recommendedName>
</protein>
<keyword evidence="8" id="KW-1185">Reference proteome</keyword>
<evidence type="ECO:0000313" key="7">
    <source>
        <dbReference type="EMBL" id="GAA3746080.1"/>
    </source>
</evidence>
<evidence type="ECO:0000256" key="5">
    <source>
        <dbReference type="SAM" id="SignalP"/>
    </source>
</evidence>
<dbReference type="PANTHER" id="PTHR30417">
    <property type="entry name" value="N-ACETYLMURAMOYL-L-ALANINE AMIDASE AMID"/>
    <property type="match status" value="1"/>
</dbReference>
<evidence type="ECO:0000256" key="4">
    <source>
        <dbReference type="ARBA" id="ARBA00023316"/>
    </source>
</evidence>
<evidence type="ECO:0000256" key="3">
    <source>
        <dbReference type="ARBA" id="ARBA00022801"/>
    </source>
</evidence>
<sequence length="636" mass="65523">MHQRRPRGSVLAALTSGVLAAGCLTFLPAAAAAPGPASAARQAEFAAAAAEYHVPAPVLLAVAYQESRWDAHQGQFNTGGGYGPMNLTDVTPAMAGAGGAGAAGRGDLGAFTADPALHTLTAAARLTGAPAAALRTDTRANIRGGAALLASYEKALTGGTPADPAQWYGAVARYSQASDRATAGAFAARVYGTLRRGAGRTADGGQRVALAGQPALRPAASQLTRAYPKPPAPGAPAAQATECPDTVACRFIAAAPSNGQVADRPDDSMAIRYIVIHDTETSYQDAVDLFQKAGGDSAHYVMKASDGSVTQMVPTKDIAFHAGNYWFNMHSIGIEHEGFAAQGATWYTQAQYEETADLVTYLAAKYNIPLDREHIIGHDNVPAPGDGTVAGMHWDPGPYWDWNRFMALLGHPAPGKHGVGPAGTAVTITPSFADNVQTSTVCPADDPSGATEKCHDSSAPANFLYVRTAPKADAPLVADPYLHTDGAGTTGIADWGGTVSAGQQYVVAGASGDWTAIWYAGRKGWIHNPGARNTSRAPGALVVTPSGSGAAGVYGAAYPDTSEYPSDLSPSTMAPLGKYSVPKGQAYVATRPPTGTDDYFATSGTVVTGARTFYTVQYNHRVGLLDAAAVHAAPSK</sequence>
<dbReference type="SUPFAM" id="SSF53955">
    <property type="entry name" value="Lysozyme-like"/>
    <property type="match status" value="1"/>
</dbReference>
<dbReference type="EC" id="3.5.1.28" evidence="2"/>
<name>A0ABP7FR17_9ACTN</name>
<keyword evidence="5" id="KW-0732">Signal</keyword>
<dbReference type="Gene3D" id="1.10.530.10">
    <property type="match status" value="1"/>
</dbReference>
<dbReference type="SUPFAM" id="SSF55846">
    <property type="entry name" value="N-acetylmuramoyl-L-alanine amidase-like"/>
    <property type="match status" value="1"/>
</dbReference>
<dbReference type="RefSeq" id="WP_345651308.1">
    <property type="nucleotide sequence ID" value="NZ_BAABEP010000041.1"/>
</dbReference>
<accession>A0ABP7FR17</accession>
<dbReference type="InterPro" id="IPR036505">
    <property type="entry name" value="Amidase/PGRP_sf"/>
</dbReference>
<comment type="caution">
    <text evidence="7">The sequence shown here is derived from an EMBL/GenBank/DDBJ whole genome shotgun (WGS) entry which is preliminary data.</text>
</comment>
<dbReference type="InterPro" id="IPR051206">
    <property type="entry name" value="NAMLAA_amidase_2"/>
</dbReference>
<evidence type="ECO:0000256" key="2">
    <source>
        <dbReference type="ARBA" id="ARBA00011901"/>
    </source>
</evidence>
<reference evidence="8" key="1">
    <citation type="journal article" date="2019" name="Int. J. Syst. Evol. Microbiol.">
        <title>The Global Catalogue of Microorganisms (GCM) 10K type strain sequencing project: providing services to taxonomists for standard genome sequencing and annotation.</title>
        <authorList>
            <consortium name="The Broad Institute Genomics Platform"/>
            <consortium name="The Broad Institute Genome Sequencing Center for Infectious Disease"/>
            <person name="Wu L."/>
            <person name="Ma J."/>
        </authorList>
    </citation>
    <scope>NUCLEOTIDE SEQUENCE [LARGE SCALE GENOMIC DNA]</scope>
    <source>
        <strain evidence="8">JCM 30846</strain>
    </source>
</reference>
<gene>
    <name evidence="7" type="ORF">GCM10023082_48290</name>
</gene>
<dbReference type="PROSITE" id="PS51257">
    <property type="entry name" value="PROKAR_LIPOPROTEIN"/>
    <property type="match status" value="1"/>
</dbReference>
<comment type="catalytic activity">
    <reaction evidence="1">
        <text>Hydrolyzes the link between N-acetylmuramoyl residues and L-amino acid residues in certain cell-wall glycopeptides.</text>
        <dbReference type="EC" id="3.5.1.28"/>
    </reaction>
</comment>
<evidence type="ECO:0000259" key="6">
    <source>
        <dbReference type="SMART" id="SM00644"/>
    </source>
</evidence>
<dbReference type="PANTHER" id="PTHR30417:SF1">
    <property type="entry name" value="N-ACETYLMURAMOYL-L-ALANINE AMIDASE AMID"/>
    <property type="match status" value="1"/>
</dbReference>
<dbReference type="SMART" id="SM00644">
    <property type="entry name" value="Ami_2"/>
    <property type="match status" value="1"/>
</dbReference>